<dbReference type="RefSeq" id="WP_006503601.1">
    <property type="nucleotide sequence ID" value="NZ_BAGZ01000017.1"/>
</dbReference>
<keyword evidence="4" id="KW-1185">Reference proteome</keyword>
<comment type="caution">
    <text evidence="3">The sequence shown here is derived from an EMBL/GenBank/DDBJ whole genome shotgun (WGS) entry which is preliminary data.</text>
</comment>
<protein>
    <recommendedName>
        <fullName evidence="5">Transmembrane protein</fullName>
    </recommendedName>
</protein>
<dbReference type="STRING" id="100225.SAMN05421595_0055"/>
<evidence type="ECO:0008006" key="5">
    <source>
        <dbReference type="Google" id="ProtNLM"/>
    </source>
</evidence>
<reference evidence="3 4" key="1">
    <citation type="submission" date="2012-08" db="EMBL/GenBank/DDBJ databases">
        <title>Whole genome shotgun sequence of Austwickia chelonae NBRC 105200.</title>
        <authorList>
            <person name="Yoshida I."/>
            <person name="Hosoyama A."/>
            <person name="Tsuchikane K."/>
            <person name="Katsumata H."/>
            <person name="Ando Y."/>
            <person name="Ohji S."/>
            <person name="Hamada M."/>
            <person name="Tamura T."/>
            <person name="Yamazoe A."/>
            <person name="Yamazaki S."/>
            <person name="Fujita N."/>
        </authorList>
    </citation>
    <scope>NUCLEOTIDE SEQUENCE [LARGE SCALE GENOMIC DNA]</scope>
    <source>
        <strain evidence="3 4">NBRC 105200</strain>
    </source>
</reference>
<gene>
    <name evidence="3" type="ORF">AUCHE_17_00560</name>
</gene>
<keyword evidence="2" id="KW-0812">Transmembrane</keyword>
<keyword evidence="2" id="KW-1133">Transmembrane helix</keyword>
<dbReference type="AlphaFoldDB" id="K6VQ16"/>
<evidence type="ECO:0000256" key="1">
    <source>
        <dbReference type="SAM" id="MobiDB-lite"/>
    </source>
</evidence>
<feature type="transmembrane region" description="Helical" evidence="2">
    <location>
        <begin position="57"/>
        <end position="75"/>
    </location>
</feature>
<feature type="transmembrane region" description="Helical" evidence="2">
    <location>
        <begin position="26"/>
        <end position="50"/>
    </location>
</feature>
<feature type="region of interest" description="Disordered" evidence="1">
    <location>
        <begin position="91"/>
        <end position="132"/>
    </location>
</feature>
<feature type="compositionally biased region" description="Polar residues" evidence="1">
    <location>
        <begin position="97"/>
        <end position="108"/>
    </location>
</feature>
<evidence type="ECO:0000313" key="4">
    <source>
        <dbReference type="Proteomes" id="UP000008495"/>
    </source>
</evidence>
<name>K6VQ16_9MICO</name>
<keyword evidence="2" id="KW-0472">Membrane</keyword>
<evidence type="ECO:0000256" key="2">
    <source>
        <dbReference type="SAM" id="Phobius"/>
    </source>
</evidence>
<organism evidence="3 4">
    <name type="scientific">Austwickia chelonae NBRC 105200</name>
    <dbReference type="NCBI Taxonomy" id="1184607"/>
    <lineage>
        <taxon>Bacteria</taxon>
        <taxon>Bacillati</taxon>
        <taxon>Actinomycetota</taxon>
        <taxon>Actinomycetes</taxon>
        <taxon>Micrococcales</taxon>
        <taxon>Dermatophilaceae</taxon>
        <taxon>Austwickia</taxon>
    </lineage>
</organism>
<accession>K6VQ16</accession>
<dbReference type="Proteomes" id="UP000008495">
    <property type="component" value="Unassembled WGS sequence"/>
</dbReference>
<sequence>MSNSSSDLPEDRPSGNIHEFFRPTSAAWRLSLTACVICWIALLVAFGPLITQAKVSLLSFLPFHVATGLFFWAVLQCDPYRARTPRLIRPPHLDNWKQVSPSTTTDVPTRTAPDRQTRHSRSAPPSHPKDVM</sequence>
<proteinExistence type="predicted"/>
<dbReference type="EMBL" id="BAGZ01000017">
    <property type="protein sequence ID" value="GAB78844.1"/>
    <property type="molecule type" value="Genomic_DNA"/>
</dbReference>
<evidence type="ECO:0000313" key="3">
    <source>
        <dbReference type="EMBL" id="GAB78844.1"/>
    </source>
</evidence>